<dbReference type="GO" id="GO:0005829">
    <property type="term" value="C:cytosol"/>
    <property type="evidence" value="ECO:0007669"/>
    <property type="project" value="TreeGrafter"/>
</dbReference>
<sequence>MSGLLFVVAAASGTGKTSLVKALLDRVSDIHVSVSHTTRRQRPGELNGIHYHFTTVDSFLGLVNEGGFIEYAEVFGNYYGTSQAEVKKQLEAGHDVLLEIDWQGAEQVRRLFPDSKQIFIMPPSQYDLRERLSARAQDSLEVIEQRLAGAITDMQQYLNFDYLVINDVFDRALHDIESIIHSCRLTVSQQAKRHQRLIEALLTPNPEL</sequence>
<dbReference type="PANTHER" id="PTHR23117">
    <property type="entry name" value="GUANYLATE KINASE-RELATED"/>
    <property type="match status" value="1"/>
</dbReference>
<dbReference type="CDD" id="cd00071">
    <property type="entry name" value="GMPK"/>
    <property type="match status" value="1"/>
</dbReference>
<comment type="similarity">
    <text evidence="1 9">Belongs to the guanylate kinase family.</text>
</comment>
<dbReference type="PROSITE" id="PS00856">
    <property type="entry name" value="GUANYLATE_KINASE_1"/>
    <property type="match status" value="1"/>
</dbReference>
<proteinExistence type="inferred from homology"/>
<keyword evidence="9" id="KW-0963">Cytoplasm</keyword>
<evidence type="ECO:0000256" key="9">
    <source>
        <dbReference type="HAMAP-Rule" id="MF_00328"/>
    </source>
</evidence>
<dbReference type="RefSeq" id="WP_076876869.1">
    <property type="nucleotide sequence ID" value="NZ_MLCN01000003.1"/>
</dbReference>
<evidence type="ECO:0000256" key="7">
    <source>
        <dbReference type="ARBA" id="ARBA00022840"/>
    </source>
</evidence>
<dbReference type="Gene3D" id="3.30.63.10">
    <property type="entry name" value="Guanylate Kinase phosphate binding domain"/>
    <property type="match status" value="1"/>
</dbReference>
<dbReference type="InterPro" id="IPR008145">
    <property type="entry name" value="GK/Ca_channel_bsu"/>
</dbReference>
<evidence type="ECO:0000256" key="6">
    <source>
        <dbReference type="ARBA" id="ARBA00022777"/>
    </source>
</evidence>
<accession>A0A1S8CXW3</accession>
<keyword evidence="5 9" id="KW-0547">Nucleotide-binding</keyword>
<feature type="binding site" evidence="9">
    <location>
        <begin position="10"/>
        <end position="17"/>
    </location>
    <ligand>
        <name>ATP</name>
        <dbReference type="ChEBI" id="CHEBI:30616"/>
    </ligand>
</feature>
<gene>
    <name evidence="9" type="primary">gmk</name>
    <name evidence="11" type="ORF">BKE30_01390</name>
</gene>
<dbReference type="EC" id="2.7.4.8" evidence="2 9"/>
<keyword evidence="6 9" id="KW-0418">Kinase</keyword>
<dbReference type="FunFam" id="3.30.63.10:FF:000002">
    <property type="entry name" value="Guanylate kinase 1"/>
    <property type="match status" value="1"/>
</dbReference>
<dbReference type="EMBL" id="MLCN01000003">
    <property type="protein sequence ID" value="ONG42181.1"/>
    <property type="molecule type" value="Genomic_DNA"/>
</dbReference>
<evidence type="ECO:0000256" key="5">
    <source>
        <dbReference type="ARBA" id="ARBA00022741"/>
    </source>
</evidence>
<dbReference type="NCBIfam" id="TIGR03263">
    <property type="entry name" value="guanyl_kin"/>
    <property type="match status" value="1"/>
</dbReference>
<evidence type="ECO:0000256" key="1">
    <source>
        <dbReference type="ARBA" id="ARBA00005790"/>
    </source>
</evidence>
<evidence type="ECO:0000256" key="3">
    <source>
        <dbReference type="ARBA" id="ARBA00016296"/>
    </source>
</evidence>
<evidence type="ECO:0000259" key="10">
    <source>
        <dbReference type="PROSITE" id="PS50052"/>
    </source>
</evidence>
<reference evidence="11 12" key="1">
    <citation type="submission" date="2016-10" db="EMBL/GenBank/DDBJ databases">
        <title>Draft Genome sequence of Alkanindiges sp. strain H1.</title>
        <authorList>
            <person name="Subhash Y."/>
            <person name="Lee S."/>
        </authorList>
    </citation>
    <scope>NUCLEOTIDE SEQUENCE [LARGE SCALE GENOMIC DNA]</scope>
    <source>
        <strain evidence="11 12">H1</strain>
    </source>
</reference>
<keyword evidence="12" id="KW-1185">Reference proteome</keyword>
<comment type="caution">
    <text evidence="11">The sequence shown here is derived from an EMBL/GenBank/DDBJ whole genome shotgun (WGS) entry which is preliminary data.</text>
</comment>
<keyword evidence="7 9" id="KW-0067">ATP-binding</keyword>
<feature type="domain" description="Guanylate kinase-like" evidence="10">
    <location>
        <begin position="3"/>
        <end position="181"/>
    </location>
</feature>
<dbReference type="HAMAP" id="MF_00328">
    <property type="entry name" value="Guanylate_kinase"/>
    <property type="match status" value="1"/>
</dbReference>
<dbReference type="InterPro" id="IPR017665">
    <property type="entry name" value="Guanylate_kinase"/>
</dbReference>
<comment type="subcellular location">
    <subcellularLocation>
        <location evidence="9">Cytoplasm</location>
    </subcellularLocation>
</comment>
<comment type="function">
    <text evidence="9">Essential for recycling GMP and indirectly, cGMP.</text>
</comment>
<evidence type="ECO:0000313" key="11">
    <source>
        <dbReference type="EMBL" id="ONG42181.1"/>
    </source>
</evidence>
<name>A0A1S8CXW3_9GAMM</name>
<dbReference type="InterPro" id="IPR008144">
    <property type="entry name" value="Guanylate_kin-like_dom"/>
</dbReference>
<protein>
    <recommendedName>
        <fullName evidence="3 9">Guanylate kinase</fullName>
        <ecNumber evidence="2 9">2.7.4.8</ecNumber>
    </recommendedName>
    <alternativeName>
        <fullName evidence="8 9">GMP kinase</fullName>
    </alternativeName>
</protein>
<dbReference type="STRING" id="1907941.BKE30_01390"/>
<dbReference type="SUPFAM" id="SSF52540">
    <property type="entry name" value="P-loop containing nucleoside triphosphate hydrolases"/>
    <property type="match status" value="1"/>
</dbReference>
<evidence type="ECO:0000256" key="4">
    <source>
        <dbReference type="ARBA" id="ARBA00022679"/>
    </source>
</evidence>
<comment type="catalytic activity">
    <reaction evidence="9">
        <text>GMP + ATP = GDP + ADP</text>
        <dbReference type="Rhea" id="RHEA:20780"/>
        <dbReference type="ChEBI" id="CHEBI:30616"/>
        <dbReference type="ChEBI" id="CHEBI:58115"/>
        <dbReference type="ChEBI" id="CHEBI:58189"/>
        <dbReference type="ChEBI" id="CHEBI:456216"/>
        <dbReference type="EC" id="2.7.4.8"/>
    </reaction>
</comment>
<dbReference type="AlphaFoldDB" id="A0A1S8CXW3"/>
<dbReference type="OrthoDB" id="9808150at2"/>
<dbReference type="PROSITE" id="PS50052">
    <property type="entry name" value="GUANYLATE_KINASE_2"/>
    <property type="match status" value="1"/>
</dbReference>
<dbReference type="Gene3D" id="3.40.50.300">
    <property type="entry name" value="P-loop containing nucleotide triphosphate hydrolases"/>
    <property type="match status" value="1"/>
</dbReference>
<dbReference type="PANTHER" id="PTHR23117:SF13">
    <property type="entry name" value="GUANYLATE KINASE"/>
    <property type="match status" value="1"/>
</dbReference>
<dbReference type="InterPro" id="IPR020590">
    <property type="entry name" value="Guanylate_kinase_CS"/>
</dbReference>
<dbReference type="InterPro" id="IPR027417">
    <property type="entry name" value="P-loop_NTPase"/>
</dbReference>
<evidence type="ECO:0000256" key="8">
    <source>
        <dbReference type="ARBA" id="ARBA00030128"/>
    </source>
</evidence>
<dbReference type="Proteomes" id="UP000192132">
    <property type="component" value="Unassembled WGS sequence"/>
</dbReference>
<organism evidence="11 12">
    <name type="scientific">Alkanindiges hydrocarboniclasticus</name>
    <dbReference type="NCBI Taxonomy" id="1907941"/>
    <lineage>
        <taxon>Bacteria</taxon>
        <taxon>Pseudomonadati</taxon>
        <taxon>Pseudomonadota</taxon>
        <taxon>Gammaproteobacteria</taxon>
        <taxon>Moraxellales</taxon>
        <taxon>Moraxellaceae</taxon>
        <taxon>Alkanindiges</taxon>
    </lineage>
</organism>
<dbReference type="SMART" id="SM00072">
    <property type="entry name" value="GuKc"/>
    <property type="match status" value="1"/>
</dbReference>
<keyword evidence="4 9" id="KW-0808">Transferase</keyword>
<dbReference type="GO" id="GO:0004385">
    <property type="term" value="F:GMP kinase activity"/>
    <property type="evidence" value="ECO:0007669"/>
    <property type="project" value="UniProtKB-UniRule"/>
</dbReference>
<evidence type="ECO:0000256" key="2">
    <source>
        <dbReference type="ARBA" id="ARBA00012961"/>
    </source>
</evidence>
<dbReference type="GO" id="GO:0005524">
    <property type="term" value="F:ATP binding"/>
    <property type="evidence" value="ECO:0007669"/>
    <property type="project" value="UniProtKB-UniRule"/>
</dbReference>
<dbReference type="Pfam" id="PF00625">
    <property type="entry name" value="Guanylate_kin"/>
    <property type="match status" value="1"/>
</dbReference>
<evidence type="ECO:0000313" key="12">
    <source>
        <dbReference type="Proteomes" id="UP000192132"/>
    </source>
</evidence>